<dbReference type="SUPFAM" id="SSF53474">
    <property type="entry name" value="alpha/beta-Hydrolases"/>
    <property type="match status" value="1"/>
</dbReference>
<evidence type="ECO:0000313" key="3">
    <source>
        <dbReference type="Proteomes" id="UP000593566"/>
    </source>
</evidence>
<organism evidence="2 3">
    <name type="scientific">Letharia lupina</name>
    <dbReference type="NCBI Taxonomy" id="560253"/>
    <lineage>
        <taxon>Eukaryota</taxon>
        <taxon>Fungi</taxon>
        <taxon>Dikarya</taxon>
        <taxon>Ascomycota</taxon>
        <taxon>Pezizomycotina</taxon>
        <taxon>Lecanoromycetes</taxon>
        <taxon>OSLEUM clade</taxon>
        <taxon>Lecanoromycetidae</taxon>
        <taxon>Lecanorales</taxon>
        <taxon>Lecanorineae</taxon>
        <taxon>Parmeliaceae</taxon>
        <taxon>Letharia</taxon>
    </lineage>
</organism>
<dbReference type="Pfam" id="PF12697">
    <property type="entry name" value="Abhydrolase_6"/>
    <property type="match status" value="1"/>
</dbReference>
<dbReference type="InterPro" id="IPR052897">
    <property type="entry name" value="Sec-Metab_Biosynth_Hydrolase"/>
</dbReference>
<evidence type="ECO:0000313" key="2">
    <source>
        <dbReference type="EMBL" id="KAF6221198.1"/>
    </source>
</evidence>
<dbReference type="PANTHER" id="PTHR37017:SF11">
    <property type="entry name" value="ESTERASE_LIPASE_THIOESTERASE DOMAIN-CONTAINING PROTEIN"/>
    <property type="match status" value="1"/>
</dbReference>
<comment type="caution">
    <text evidence="2">The sequence shown here is derived from an EMBL/GenBank/DDBJ whole genome shotgun (WGS) entry which is preliminary data.</text>
</comment>
<dbReference type="InterPro" id="IPR029058">
    <property type="entry name" value="AB_hydrolase_fold"/>
</dbReference>
<dbReference type="Proteomes" id="UP000593566">
    <property type="component" value="Unassembled WGS sequence"/>
</dbReference>
<dbReference type="GeneID" id="59330467"/>
<accession>A0A8H6CD76</accession>
<feature type="domain" description="AB hydrolase-1" evidence="1">
    <location>
        <begin position="10"/>
        <end position="237"/>
    </location>
</feature>
<dbReference type="PANTHER" id="PTHR37017">
    <property type="entry name" value="AB HYDROLASE-1 DOMAIN-CONTAINING PROTEIN-RELATED"/>
    <property type="match status" value="1"/>
</dbReference>
<dbReference type="AlphaFoldDB" id="A0A8H6CD76"/>
<reference evidence="2 3" key="1">
    <citation type="journal article" date="2020" name="Genomics">
        <title>Complete, high-quality genomes from long-read metagenomic sequencing of two wolf lichen thalli reveals enigmatic genome architecture.</title>
        <authorList>
            <person name="McKenzie S.K."/>
            <person name="Walston R.F."/>
            <person name="Allen J.L."/>
        </authorList>
    </citation>
    <scope>NUCLEOTIDE SEQUENCE [LARGE SCALE GENOMIC DNA]</scope>
    <source>
        <strain evidence="2">WasteWater1</strain>
    </source>
</reference>
<proteinExistence type="predicted"/>
<dbReference type="InterPro" id="IPR000073">
    <property type="entry name" value="AB_hydrolase_1"/>
</dbReference>
<name>A0A8H6CD76_9LECA</name>
<dbReference type="RefSeq" id="XP_037150633.1">
    <property type="nucleotide sequence ID" value="XM_037292980.1"/>
</dbReference>
<evidence type="ECO:0000259" key="1">
    <source>
        <dbReference type="Pfam" id="PF12697"/>
    </source>
</evidence>
<gene>
    <name evidence="2" type="ORF">HO133_002053</name>
</gene>
<sequence>MSRSTEKPTVLLVHGAWHNASCWDSTRAELKKLSYPTEAVQMKSSGNAVTTHLEDTAIIRKTLESLIVAEGKVVILVMHSYGGVAGTNAVHGLEAAARQGKGEKGGIIHCLFVAAFLVPKGGSLIGMFDEAPTYLYPDPQDSSFLLVKDPKDVFYNDVSPDVAEPWTSQFQPQSTASFASTVDSVAWESGLVPCTYIMCEKDQGVYFWLQQKMLDDVTKESGKPWKIEKTDSSHSAWLTQVPTIVRLIEAAASA</sequence>
<dbReference type="Gene3D" id="3.40.50.1820">
    <property type="entry name" value="alpha/beta hydrolase"/>
    <property type="match status" value="1"/>
</dbReference>
<protein>
    <recommendedName>
        <fullName evidence="1">AB hydrolase-1 domain-containing protein</fullName>
    </recommendedName>
</protein>
<keyword evidence="3" id="KW-1185">Reference proteome</keyword>
<dbReference type="EMBL" id="JACCJB010000014">
    <property type="protein sequence ID" value="KAF6221198.1"/>
    <property type="molecule type" value="Genomic_DNA"/>
</dbReference>